<dbReference type="RefSeq" id="WP_008212588.1">
    <property type="nucleotide sequence ID" value="NZ_AZFZ01000069.1"/>
</dbReference>
<name>A0A0R1YFA6_9LACO</name>
<dbReference type="EMBL" id="AZFZ01000069">
    <property type="protein sequence ID" value="KRM40895.1"/>
    <property type="molecule type" value="Genomic_DNA"/>
</dbReference>
<dbReference type="AlphaFoldDB" id="A0A0R1YFA6"/>
<organism evidence="1 2">
    <name type="scientific">Lentilactobacillus parafarraginis DSM 18390 = JCM 14109</name>
    <dbReference type="NCBI Taxonomy" id="1423786"/>
    <lineage>
        <taxon>Bacteria</taxon>
        <taxon>Bacillati</taxon>
        <taxon>Bacillota</taxon>
        <taxon>Bacilli</taxon>
        <taxon>Lactobacillales</taxon>
        <taxon>Lactobacillaceae</taxon>
        <taxon>Lentilactobacillus</taxon>
    </lineage>
</organism>
<dbReference type="PATRIC" id="fig|1423786.4.peg.2695"/>
<comment type="caution">
    <text evidence="1">The sequence shown here is derived from an EMBL/GenBank/DDBJ whole genome shotgun (WGS) entry which is preliminary data.</text>
</comment>
<gene>
    <name evidence="1" type="ORF">FD47_GL002573</name>
</gene>
<evidence type="ECO:0000313" key="1">
    <source>
        <dbReference type="EMBL" id="KRM40895.1"/>
    </source>
</evidence>
<evidence type="ECO:0000313" key="2">
    <source>
        <dbReference type="Proteomes" id="UP000051010"/>
    </source>
</evidence>
<reference evidence="1 2" key="1">
    <citation type="journal article" date="2015" name="Genome Announc.">
        <title>Expanding the biotechnology potential of lactobacilli through comparative genomics of 213 strains and associated genera.</title>
        <authorList>
            <person name="Sun Z."/>
            <person name="Harris H.M."/>
            <person name="McCann A."/>
            <person name="Guo C."/>
            <person name="Argimon S."/>
            <person name="Zhang W."/>
            <person name="Yang X."/>
            <person name="Jeffery I.B."/>
            <person name="Cooney J.C."/>
            <person name="Kagawa T.F."/>
            <person name="Liu W."/>
            <person name="Song Y."/>
            <person name="Salvetti E."/>
            <person name="Wrobel A."/>
            <person name="Rasinkangas P."/>
            <person name="Parkhill J."/>
            <person name="Rea M.C."/>
            <person name="O'Sullivan O."/>
            <person name="Ritari J."/>
            <person name="Douillard F.P."/>
            <person name="Paul Ross R."/>
            <person name="Yang R."/>
            <person name="Briner A.E."/>
            <person name="Felis G.E."/>
            <person name="de Vos W.M."/>
            <person name="Barrangou R."/>
            <person name="Klaenhammer T.R."/>
            <person name="Caufield P.W."/>
            <person name="Cui Y."/>
            <person name="Zhang H."/>
            <person name="O'Toole P.W."/>
        </authorList>
    </citation>
    <scope>NUCLEOTIDE SEQUENCE [LARGE SCALE GENOMIC DNA]</scope>
    <source>
        <strain evidence="1 2">DSM 18390</strain>
    </source>
</reference>
<accession>A0A0R1YFA6</accession>
<protein>
    <submittedName>
        <fullName evidence="1">Uncharacterized protein</fullName>
    </submittedName>
</protein>
<dbReference type="Proteomes" id="UP000051010">
    <property type="component" value="Unassembled WGS sequence"/>
</dbReference>
<sequence length="83" mass="9436">MAKEKSRRSKETKTNAQLHYKTKTNLDVHQMVINKSVLSIKVPTIVAQKRAQGLLNKAIDDGITPYYLKKETLDRLSGMSPHE</sequence>
<proteinExistence type="predicted"/>